<keyword evidence="2" id="KW-1185">Reference proteome</keyword>
<comment type="caution">
    <text evidence="1">The sequence shown here is derived from an EMBL/GenBank/DDBJ whole genome shotgun (WGS) entry which is preliminary data.</text>
</comment>
<evidence type="ECO:0000313" key="2">
    <source>
        <dbReference type="Proteomes" id="UP000814033"/>
    </source>
</evidence>
<organism evidence="1 2">
    <name type="scientific">Auriscalpium vulgare</name>
    <dbReference type="NCBI Taxonomy" id="40419"/>
    <lineage>
        <taxon>Eukaryota</taxon>
        <taxon>Fungi</taxon>
        <taxon>Dikarya</taxon>
        <taxon>Basidiomycota</taxon>
        <taxon>Agaricomycotina</taxon>
        <taxon>Agaricomycetes</taxon>
        <taxon>Russulales</taxon>
        <taxon>Auriscalpiaceae</taxon>
        <taxon>Auriscalpium</taxon>
    </lineage>
</organism>
<reference evidence="1" key="1">
    <citation type="submission" date="2021-02" db="EMBL/GenBank/DDBJ databases">
        <authorList>
            <consortium name="DOE Joint Genome Institute"/>
            <person name="Ahrendt S."/>
            <person name="Looney B.P."/>
            <person name="Miyauchi S."/>
            <person name="Morin E."/>
            <person name="Drula E."/>
            <person name="Courty P.E."/>
            <person name="Chicoki N."/>
            <person name="Fauchery L."/>
            <person name="Kohler A."/>
            <person name="Kuo A."/>
            <person name="Labutti K."/>
            <person name="Pangilinan J."/>
            <person name="Lipzen A."/>
            <person name="Riley R."/>
            <person name="Andreopoulos W."/>
            <person name="He G."/>
            <person name="Johnson J."/>
            <person name="Barry K.W."/>
            <person name="Grigoriev I.V."/>
            <person name="Nagy L."/>
            <person name="Hibbett D."/>
            <person name="Henrissat B."/>
            <person name="Matheny P.B."/>
            <person name="Labbe J."/>
            <person name="Martin F."/>
        </authorList>
    </citation>
    <scope>NUCLEOTIDE SEQUENCE</scope>
    <source>
        <strain evidence="1">FP105234-sp</strain>
    </source>
</reference>
<sequence length="947" mass="107561">MPFDDDGAINLGDAEGEPAQPWGLEDEELVEDYLPNDGPPDDEEDREDREALVNHLDALRLDRDADGPQDPANGPLNIVDPVEPAQEARPDEPDDTAIWDDPERVAFPQPSAGAPVGEQAHSGYDEYGHNVAQDHDNPWHPFPTKLAWEVARWAKLRGPTSTAFTDLLAIDGVSDALKLPYKNAKELNTIIDGQLPDRPIFKHEKIEVAGEKFDFYYRDALECIKALYGDPEFAPHMAYAPERHYADKDQTVRVYSQMYTGKWWWRVQRLLERMKSGATVVPLILSTDATQLTMFRNKSAYPIYLTIGNIPKEIRRKPSRRAHILLGYLPTSRLTHIKNKDTRRLALGNMFHACMRRILRALKEAGLHGVRMASGDGVVRRCHPILACYVGDYPEQCRVVGCKNKDCPKACITEPGDLGEWMAFDKRDIDEVHTALRMVDDGPEAYLEACQNAGIKPIHHPFWEDLPFTNIYEAITPDVLHQLYQGMVKHVIAWVKKIFGAAEIDARFARLPPNHCLRLFGTGISHMSRVSGQEHKDICRVLLGVISDIPLPNGASTARIVRAVRALLDFVYFAQYPTHSTNTLQYLDEALARFHENKDAFALAGGVTSFELPKLHSLLHYSDAIKLFGTTDNYNTEYTERLHIDLAKDAYRATNHKDEYPQMTTWLLRREKIVRHELFIKWRLDGEPDIGDLEPAQIPRHLRIKLTRFPSVKAVSFADAAARYGAANFKSALAKYIVEWNHPTWSAARIKRVAANYMLSFGSVAAYHKVKFWHPDAQGRDDVPQTLDSIYARPKYRDTLRRLQDGRFDTALIEDGEADNDETPIHGYRVVQVRLVFSLSQTAAETEFTAADAARSPPRYLAYVEWFSKFTAHPDANHLMYRVSRVLEDGQRMATVVPVSRLQRSIHLIPQFGLQAPLAWSSSTVLDRAPQFYVNCFTDRTTYISVY</sequence>
<accession>A0ACB8R7M2</accession>
<name>A0ACB8R7M2_9AGAM</name>
<dbReference type="Proteomes" id="UP000814033">
    <property type="component" value="Unassembled WGS sequence"/>
</dbReference>
<reference evidence="1" key="2">
    <citation type="journal article" date="2022" name="New Phytol.">
        <title>Evolutionary transition to the ectomycorrhizal habit in the genomes of a hyperdiverse lineage of mushroom-forming fungi.</title>
        <authorList>
            <person name="Looney B."/>
            <person name="Miyauchi S."/>
            <person name="Morin E."/>
            <person name="Drula E."/>
            <person name="Courty P.E."/>
            <person name="Kohler A."/>
            <person name="Kuo A."/>
            <person name="LaButti K."/>
            <person name="Pangilinan J."/>
            <person name="Lipzen A."/>
            <person name="Riley R."/>
            <person name="Andreopoulos W."/>
            <person name="He G."/>
            <person name="Johnson J."/>
            <person name="Nolan M."/>
            <person name="Tritt A."/>
            <person name="Barry K.W."/>
            <person name="Grigoriev I.V."/>
            <person name="Nagy L.G."/>
            <person name="Hibbett D."/>
            <person name="Henrissat B."/>
            <person name="Matheny P.B."/>
            <person name="Labbe J."/>
            <person name="Martin F.M."/>
        </authorList>
    </citation>
    <scope>NUCLEOTIDE SEQUENCE</scope>
    <source>
        <strain evidence="1">FP105234-sp</strain>
    </source>
</reference>
<proteinExistence type="predicted"/>
<gene>
    <name evidence="1" type="ORF">FA95DRAFT_1503949</name>
</gene>
<evidence type="ECO:0000313" key="1">
    <source>
        <dbReference type="EMBL" id="KAI0039586.1"/>
    </source>
</evidence>
<protein>
    <submittedName>
        <fullName evidence="1">Uncharacterized protein</fullName>
    </submittedName>
</protein>
<dbReference type="EMBL" id="MU276286">
    <property type="protein sequence ID" value="KAI0039586.1"/>
    <property type="molecule type" value="Genomic_DNA"/>
</dbReference>